<dbReference type="FunFam" id="3.30.40.10:FF:000660">
    <property type="entry name" value="RING/U-box superfamily protein"/>
    <property type="match status" value="1"/>
</dbReference>
<evidence type="ECO:0000256" key="2">
    <source>
        <dbReference type="ARBA" id="ARBA00022771"/>
    </source>
</evidence>
<keyword evidence="2 4" id="KW-0863">Zinc-finger</keyword>
<evidence type="ECO:0000313" key="6">
    <source>
        <dbReference type="EMBL" id="PKA55990.1"/>
    </source>
</evidence>
<evidence type="ECO:0000256" key="1">
    <source>
        <dbReference type="ARBA" id="ARBA00022723"/>
    </source>
</evidence>
<dbReference type="EMBL" id="KZ451976">
    <property type="protein sequence ID" value="PKA55990.1"/>
    <property type="molecule type" value="Genomic_DNA"/>
</dbReference>
<dbReference type="GO" id="GO:0061630">
    <property type="term" value="F:ubiquitin protein ligase activity"/>
    <property type="evidence" value="ECO:0007669"/>
    <property type="project" value="TreeGrafter"/>
</dbReference>
<keyword evidence="1" id="KW-0479">Metal-binding</keyword>
<dbReference type="InterPro" id="IPR013083">
    <property type="entry name" value="Znf_RING/FYVE/PHD"/>
</dbReference>
<dbReference type="Gene3D" id="3.30.40.10">
    <property type="entry name" value="Zinc/RING finger domain, C3HC4 (zinc finger)"/>
    <property type="match status" value="1"/>
</dbReference>
<feature type="domain" description="RING-type" evidence="5">
    <location>
        <begin position="147"/>
        <end position="185"/>
    </location>
</feature>
<dbReference type="Proteomes" id="UP000236161">
    <property type="component" value="Unassembled WGS sequence"/>
</dbReference>
<dbReference type="InterPro" id="IPR017907">
    <property type="entry name" value="Znf_RING_CS"/>
</dbReference>
<evidence type="ECO:0000259" key="5">
    <source>
        <dbReference type="PROSITE" id="PS50089"/>
    </source>
</evidence>
<keyword evidence="7" id="KW-1185">Reference proteome</keyword>
<evidence type="ECO:0000256" key="4">
    <source>
        <dbReference type="PROSITE-ProRule" id="PRU00175"/>
    </source>
</evidence>
<dbReference type="PANTHER" id="PTHR15315">
    <property type="entry name" value="RING FINGER PROTEIN 41, 151"/>
    <property type="match status" value="1"/>
</dbReference>
<dbReference type="PROSITE" id="PS50089">
    <property type="entry name" value="ZF_RING_2"/>
    <property type="match status" value="1"/>
</dbReference>
<gene>
    <name evidence="6" type="ORF">AXF42_Ash014662</name>
</gene>
<dbReference type="OrthoDB" id="1630758at2759"/>
<dbReference type="PANTHER" id="PTHR15315:SF102">
    <property type="entry name" value="RING-TYPE DOMAIN-CONTAINING PROTEIN"/>
    <property type="match status" value="1"/>
</dbReference>
<evidence type="ECO:0000256" key="3">
    <source>
        <dbReference type="ARBA" id="ARBA00022833"/>
    </source>
</evidence>
<proteinExistence type="predicted"/>
<dbReference type="SMART" id="SM00184">
    <property type="entry name" value="RING"/>
    <property type="match status" value="1"/>
</dbReference>
<dbReference type="PROSITE" id="PS00518">
    <property type="entry name" value="ZF_RING_1"/>
    <property type="match status" value="1"/>
</dbReference>
<name>A0A2I0AKB1_9ASPA</name>
<accession>A0A2I0AKB1</accession>
<dbReference type="SUPFAM" id="SSF57850">
    <property type="entry name" value="RING/U-box"/>
    <property type="match status" value="1"/>
</dbReference>
<organism evidence="6 7">
    <name type="scientific">Apostasia shenzhenica</name>
    <dbReference type="NCBI Taxonomy" id="1088818"/>
    <lineage>
        <taxon>Eukaryota</taxon>
        <taxon>Viridiplantae</taxon>
        <taxon>Streptophyta</taxon>
        <taxon>Embryophyta</taxon>
        <taxon>Tracheophyta</taxon>
        <taxon>Spermatophyta</taxon>
        <taxon>Magnoliopsida</taxon>
        <taxon>Liliopsida</taxon>
        <taxon>Asparagales</taxon>
        <taxon>Orchidaceae</taxon>
        <taxon>Apostasioideae</taxon>
        <taxon>Apostasia</taxon>
    </lineage>
</organism>
<dbReference type="InterPro" id="IPR001841">
    <property type="entry name" value="Znf_RING"/>
</dbReference>
<protein>
    <recommendedName>
        <fullName evidence="5">RING-type domain-containing protein</fullName>
    </recommendedName>
</protein>
<dbReference type="AlphaFoldDB" id="A0A2I0AKB1"/>
<keyword evidence="3" id="KW-0862">Zinc</keyword>
<dbReference type="GO" id="GO:0016567">
    <property type="term" value="P:protein ubiquitination"/>
    <property type="evidence" value="ECO:0007669"/>
    <property type="project" value="TreeGrafter"/>
</dbReference>
<evidence type="ECO:0000313" key="7">
    <source>
        <dbReference type="Proteomes" id="UP000236161"/>
    </source>
</evidence>
<dbReference type="GO" id="GO:0008270">
    <property type="term" value="F:zinc ion binding"/>
    <property type="evidence" value="ECO:0007669"/>
    <property type="project" value="UniProtKB-KW"/>
</dbReference>
<dbReference type="STRING" id="1088818.A0A2I0AKB1"/>
<dbReference type="Pfam" id="PF13920">
    <property type="entry name" value="zf-C3HC4_3"/>
    <property type="match status" value="1"/>
</dbReference>
<sequence length="259" mass="29857">MRKSFKDSLKALEADIQHANTLASEFQKEYGGAHLHMKMSYSPIANLFLFLVKWTNCSLAGSLGLLRILIHKGQNFDGRGMESPCERKASMKEFYAIIFPSLIHLQKGITDVEDRKQKALCIERYRKRADDERKYISEINAEREEECGICMEMNSRIVLPNCFHAMCMQCYNGWNSRQQSCPFCRENLRGVKPADLWVYTDSRDVVDVSTITRENLRRLYLYIDKLPLMGPSPTAVFHVDDSHMKASSSNMLIPPEKMN</sequence>
<reference evidence="6 7" key="1">
    <citation type="journal article" date="2017" name="Nature">
        <title>The Apostasia genome and the evolution of orchids.</title>
        <authorList>
            <person name="Zhang G.Q."/>
            <person name="Liu K.W."/>
            <person name="Li Z."/>
            <person name="Lohaus R."/>
            <person name="Hsiao Y.Y."/>
            <person name="Niu S.C."/>
            <person name="Wang J.Y."/>
            <person name="Lin Y.C."/>
            <person name="Xu Q."/>
            <person name="Chen L.J."/>
            <person name="Yoshida K."/>
            <person name="Fujiwara S."/>
            <person name="Wang Z.W."/>
            <person name="Zhang Y.Q."/>
            <person name="Mitsuda N."/>
            <person name="Wang M."/>
            <person name="Liu G.H."/>
            <person name="Pecoraro L."/>
            <person name="Huang H.X."/>
            <person name="Xiao X.J."/>
            <person name="Lin M."/>
            <person name="Wu X.Y."/>
            <person name="Wu W.L."/>
            <person name="Chen Y.Y."/>
            <person name="Chang S.B."/>
            <person name="Sakamoto S."/>
            <person name="Ohme-Takagi M."/>
            <person name="Yagi M."/>
            <person name="Zeng S.J."/>
            <person name="Shen C.Y."/>
            <person name="Yeh C.M."/>
            <person name="Luo Y.B."/>
            <person name="Tsai W.C."/>
            <person name="Van de Peer Y."/>
            <person name="Liu Z.J."/>
        </authorList>
    </citation>
    <scope>NUCLEOTIDE SEQUENCE [LARGE SCALE GENOMIC DNA]</scope>
    <source>
        <strain evidence="7">cv. Shenzhen</strain>
        <tissue evidence="6">Stem</tissue>
    </source>
</reference>